<gene>
    <name evidence="2" type="ORF">CDAR_240461</name>
</gene>
<feature type="transmembrane region" description="Helical" evidence="1">
    <location>
        <begin position="67"/>
        <end position="86"/>
    </location>
</feature>
<evidence type="ECO:0000313" key="3">
    <source>
        <dbReference type="Proteomes" id="UP001054837"/>
    </source>
</evidence>
<keyword evidence="3" id="KW-1185">Reference proteome</keyword>
<name>A0AAV4PQ50_9ARAC</name>
<keyword evidence="1" id="KW-0812">Transmembrane</keyword>
<organism evidence="2 3">
    <name type="scientific">Caerostris darwini</name>
    <dbReference type="NCBI Taxonomy" id="1538125"/>
    <lineage>
        <taxon>Eukaryota</taxon>
        <taxon>Metazoa</taxon>
        <taxon>Ecdysozoa</taxon>
        <taxon>Arthropoda</taxon>
        <taxon>Chelicerata</taxon>
        <taxon>Arachnida</taxon>
        <taxon>Araneae</taxon>
        <taxon>Araneomorphae</taxon>
        <taxon>Entelegynae</taxon>
        <taxon>Araneoidea</taxon>
        <taxon>Araneidae</taxon>
        <taxon>Caerostris</taxon>
    </lineage>
</organism>
<keyword evidence="1" id="KW-1133">Transmembrane helix</keyword>
<protein>
    <submittedName>
        <fullName evidence="2">Uncharacterized protein</fullName>
    </submittedName>
</protein>
<dbReference type="EMBL" id="BPLQ01003166">
    <property type="protein sequence ID" value="GIX98453.1"/>
    <property type="molecule type" value="Genomic_DNA"/>
</dbReference>
<sequence>MLLIYINRQPSSPTPRSANHMKMRPQLIPEALFEKYLFHPPLPMHYSGNSEILEHHHAAVTHDYSSLQALAVVEGIAVVVYIFLIIKISRVRLNGMREICLVK</sequence>
<comment type="caution">
    <text evidence="2">The sequence shown here is derived from an EMBL/GenBank/DDBJ whole genome shotgun (WGS) entry which is preliminary data.</text>
</comment>
<dbReference type="Proteomes" id="UP001054837">
    <property type="component" value="Unassembled WGS sequence"/>
</dbReference>
<dbReference type="AlphaFoldDB" id="A0AAV4PQ50"/>
<evidence type="ECO:0000256" key="1">
    <source>
        <dbReference type="SAM" id="Phobius"/>
    </source>
</evidence>
<keyword evidence="1" id="KW-0472">Membrane</keyword>
<accession>A0AAV4PQ50</accession>
<reference evidence="2 3" key="1">
    <citation type="submission" date="2021-06" db="EMBL/GenBank/DDBJ databases">
        <title>Caerostris darwini draft genome.</title>
        <authorList>
            <person name="Kono N."/>
            <person name="Arakawa K."/>
        </authorList>
    </citation>
    <scope>NUCLEOTIDE SEQUENCE [LARGE SCALE GENOMIC DNA]</scope>
</reference>
<evidence type="ECO:0000313" key="2">
    <source>
        <dbReference type="EMBL" id="GIX98453.1"/>
    </source>
</evidence>
<proteinExistence type="predicted"/>